<dbReference type="EMBL" id="JAFBCY010000002">
    <property type="protein sequence ID" value="MBM7850977.1"/>
    <property type="molecule type" value="Genomic_DNA"/>
</dbReference>
<evidence type="ECO:0000313" key="5">
    <source>
        <dbReference type="Proteomes" id="UP000758856"/>
    </source>
</evidence>
<dbReference type="GO" id="GO:0016811">
    <property type="term" value="F:hydrolase activity, acting on carbon-nitrogen (but not peptide) bonds, in linear amides"/>
    <property type="evidence" value="ECO:0007669"/>
    <property type="project" value="TreeGrafter"/>
</dbReference>
<dbReference type="Pfam" id="PF00795">
    <property type="entry name" value="CN_hydrolase"/>
    <property type="match status" value="2"/>
</dbReference>
<dbReference type="Proteomes" id="UP001143400">
    <property type="component" value="Unassembled WGS sequence"/>
</dbReference>
<dbReference type="PANTHER" id="PTHR43674">
    <property type="entry name" value="NITRILASE C965.09-RELATED"/>
    <property type="match status" value="1"/>
</dbReference>
<reference evidence="4 5" key="2">
    <citation type="submission" date="2021-01" db="EMBL/GenBank/DDBJ databases">
        <title>Genomic Encyclopedia of Type Strains, Phase IV (KMG-IV): sequencing the most valuable type-strain genomes for metagenomic binning, comparative biology and taxonomic classification.</title>
        <authorList>
            <person name="Goeker M."/>
        </authorList>
    </citation>
    <scope>NUCLEOTIDE SEQUENCE [LARGE SCALE GENOMIC DNA]</scope>
    <source>
        <strain evidence="4 5">DSM 6130</strain>
    </source>
</reference>
<keyword evidence="5" id="KW-1185">Reference proteome</keyword>
<dbReference type="SUPFAM" id="SSF56317">
    <property type="entry name" value="Carbon-nitrogen hydrolase"/>
    <property type="match status" value="2"/>
</dbReference>
<dbReference type="InterPro" id="IPR036526">
    <property type="entry name" value="C-N_Hydrolase_sf"/>
</dbReference>
<dbReference type="InterPro" id="IPR003010">
    <property type="entry name" value="C-N_Hydrolase"/>
</dbReference>
<name>A0A9W6IRJ8_9HYPH</name>
<proteinExistence type="predicted"/>
<dbReference type="Proteomes" id="UP000758856">
    <property type="component" value="Unassembled WGS sequence"/>
</dbReference>
<dbReference type="Gene3D" id="3.60.110.10">
    <property type="entry name" value="Carbon-nitrogen hydrolase"/>
    <property type="match status" value="2"/>
</dbReference>
<accession>A0A9W6IRJ8</accession>
<dbReference type="CDD" id="cd07578">
    <property type="entry name" value="nitrilase_1_R1"/>
    <property type="match status" value="1"/>
</dbReference>
<evidence type="ECO:0000313" key="6">
    <source>
        <dbReference type="Proteomes" id="UP001143400"/>
    </source>
</evidence>
<evidence type="ECO:0000313" key="4">
    <source>
        <dbReference type="EMBL" id="MBM7850977.1"/>
    </source>
</evidence>
<keyword evidence="1" id="KW-0378">Hydrolase</keyword>
<dbReference type="PANTHER" id="PTHR43674:SF2">
    <property type="entry name" value="BETA-UREIDOPROPIONASE"/>
    <property type="match status" value="1"/>
</dbReference>
<dbReference type="EMBL" id="BSFF01000001">
    <property type="protein sequence ID" value="GLK54035.1"/>
    <property type="molecule type" value="Genomic_DNA"/>
</dbReference>
<evidence type="ECO:0000256" key="1">
    <source>
        <dbReference type="ARBA" id="ARBA00022801"/>
    </source>
</evidence>
<feature type="domain" description="CN hydrolase" evidence="2">
    <location>
        <begin position="4"/>
        <end position="240"/>
    </location>
</feature>
<dbReference type="AlphaFoldDB" id="A0A9W6IRJ8"/>
<dbReference type="PROSITE" id="PS50263">
    <property type="entry name" value="CN_HYDROLASE"/>
    <property type="match status" value="2"/>
</dbReference>
<reference evidence="3" key="3">
    <citation type="submission" date="2023-01" db="EMBL/GenBank/DDBJ databases">
        <authorList>
            <person name="Sun Q."/>
            <person name="Evtushenko L."/>
        </authorList>
    </citation>
    <scope>NUCLEOTIDE SEQUENCE</scope>
    <source>
        <strain evidence="3">VKM B-1606</strain>
    </source>
</reference>
<organism evidence="3 6">
    <name type="scientific">Methylopila capsulata</name>
    <dbReference type="NCBI Taxonomy" id="61654"/>
    <lineage>
        <taxon>Bacteria</taxon>
        <taxon>Pseudomonadati</taxon>
        <taxon>Pseudomonadota</taxon>
        <taxon>Alphaproteobacteria</taxon>
        <taxon>Hyphomicrobiales</taxon>
        <taxon>Methylopilaceae</taxon>
        <taxon>Methylopila</taxon>
    </lineage>
</organism>
<dbReference type="RefSeq" id="WP_204949408.1">
    <property type="nucleotide sequence ID" value="NZ_BSFF01000001.1"/>
</dbReference>
<comment type="caution">
    <text evidence="3">The sequence shown here is derived from an EMBL/GenBank/DDBJ whole genome shotgun (WGS) entry which is preliminary data.</text>
</comment>
<gene>
    <name evidence="3" type="ORF">GCM10008170_00540</name>
    <name evidence="4" type="ORF">JOD31_001202</name>
</gene>
<sequence length="580" mass="62323">MPIFKAAAVQFEPTMFEKERNIARLLTLAREAADNGAKLIVTPEMGTTGYCWFDRDEVASQVETIPGPTTDRFAALARETGTYIVIGMPEVDPATNLYFNSAALIGPEGLVGKHRKSHPYISEPKWAAPGDLGHQVFETPIGRITLLICMDIHFVETARLVALDGADVICHVSNWLSERTPAPYWISRAFENSCYLIESNRWGLERTVQFSGGSCVIEPDGAIAAAIDGGDGVIYADIDPDRARARTVLGEPTFAQRRPELYAELATGQSGWNPLDFHGLYGHQPLPAGRVSKVAAAQFSPTSDVDANLARIAELAADAAARGASLVVFPELSLTGLDDPASRAEPLSGVAVTRLYAIAARLGVHIVAGLAEAEGDAVYNAAVLVGPEGVAGGYRKTHLSDHDRPWATAGDRWRVFDLPLGRVGLLIGHDALFPEAGRVLALKGCDLIACPAAQGGVFSYGHAGTTVRQSYPIPTGADPVHWHHFRARAGENNVVFAFANVVDAERGYAGKSGVFGPETFTFPRTESVVFEGEGVAVSTLDTTNLATPYPTNPIRRKDLVTMRQPHHYVPLAVARDNVRG</sequence>
<protein>
    <submittedName>
        <fullName evidence="3">Amidohydrolase</fullName>
    </submittedName>
</protein>
<reference evidence="3" key="1">
    <citation type="journal article" date="2014" name="Int. J. Syst. Evol. Microbiol.">
        <title>Complete genome sequence of Corynebacterium casei LMG S-19264T (=DSM 44701T), isolated from a smear-ripened cheese.</title>
        <authorList>
            <consortium name="US DOE Joint Genome Institute (JGI-PGF)"/>
            <person name="Walter F."/>
            <person name="Albersmeier A."/>
            <person name="Kalinowski J."/>
            <person name="Ruckert C."/>
        </authorList>
    </citation>
    <scope>NUCLEOTIDE SEQUENCE</scope>
    <source>
        <strain evidence="3">VKM B-1606</strain>
    </source>
</reference>
<dbReference type="InterPro" id="IPR050345">
    <property type="entry name" value="Aliph_Amidase/BUP"/>
</dbReference>
<feature type="domain" description="CN hydrolase" evidence="2">
    <location>
        <begin position="292"/>
        <end position="542"/>
    </location>
</feature>
<evidence type="ECO:0000313" key="3">
    <source>
        <dbReference type="EMBL" id="GLK54035.1"/>
    </source>
</evidence>
<evidence type="ECO:0000259" key="2">
    <source>
        <dbReference type="PROSITE" id="PS50263"/>
    </source>
</evidence>
<dbReference type="CDD" id="cd07579">
    <property type="entry name" value="nitrilase_1_R2"/>
    <property type="match status" value="1"/>
</dbReference>